<organism evidence="2 3">
    <name type="scientific">Bacteroides acidifaciens</name>
    <dbReference type="NCBI Taxonomy" id="85831"/>
    <lineage>
        <taxon>Bacteria</taxon>
        <taxon>Pseudomonadati</taxon>
        <taxon>Bacteroidota</taxon>
        <taxon>Bacteroidia</taxon>
        <taxon>Bacteroidales</taxon>
        <taxon>Bacteroidaceae</taxon>
        <taxon>Bacteroides</taxon>
    </lineage>
</organism>
<gene>
    <name evidence="2" type="ORF">D7Y07_11735</name>
</gene>
<dbReference type="RefSeq" id="WP_121766408.1">
    <property type="nucleotide sequence ID" value="NZ_RAZM01000035.1"/>
</dbReference>
<evidence type="ECO:0000313" key="3">
    <source>
        <dbReference type="Proteomes" id="UP000267159"/>
    </source>
</evidence>
<evidence type="ECO:0000256" key="1">
    <source>
        <dbReference type="SAM" id="Coils"/>
    </source>
</evidence>
<feature type="coiled-coil region" evidence="1">
    <location>
        <begin position="16"/>
        <end position="43"/>
    </location>
</feature>
<reference evidence="2 3" key="1">
    <citation type="submission" date="2018-09" db="EMBL/GenBank/DDBJ databases">
        <title>Murine metabolic-syndrome-specific gut microbial biobank.</title>
        <authorList>
            <person name="Liu C."/>
        </authorList>
    </citation>
    <scope>NUCLEOTIDE SEQUENCE [LARGE SCALE GENOMIC DNA]</scope>
    <source>
        <strain evidence="2 3">0.1X-D8-26</strain>
    </source>
</reference>
<dbReference type="AlphaFoldDB" id="A0A3L8A707"/>
<dbReference type="Proteomes" id="UP000267159">
    <property type="component" value="Unassembled WGS sequence"/>
</dbReference>
<accession>A0A3L8A707</accession>
<proteinExistence type="predicted"/>
<comment type="caution">
    <text evidence="2">The sequence shown here is derived from an EMBL/GenBank/DDBJ whole genome shotgun (WGS) entry which is preliminary data.</text>
</comment>
<sequence length="116" mass="13451">MGLFAIFTFGTIYSIKTASKKEIDEIKTDINNHKEKINTELKKSIVESLSELMRDSISFKDTCINALYGRIEDEVLKHEDKEVIDNRILKLEGDVKMLFEAYDELEEDKSSNQEIE</sequence>
<evidence type="ECO:0000313" key="2">
    <source>
        <dbReference type="EMBL" id="RLT79774.1"/>
    </source>
</evidence>
<name>A0A3L8A707_9BACE</name>
<dbReference type="EMBL" id="RAZM01000035">
    <property type="protein sequence ID" value="RLT79774.1"/>
    <property type="molecule type" value="Genomic_DNA"/>
</dbReference>
<protein>
    <submittedName>
        <fullName evidence="2">Uncharacterized protein</fullName>
    </submittedName>
</protein>
<keyword evidence="1" id="KW-0175">Coiled coil</keyword>